<dbReference type="SUPFAM" id="SSF52467">
    <property type="entry name" value="DHS-like NAD/FAD-binding domain"/>
    <property type="match status" value="1"/>
</dbReference>
<dbReference type="PANTHER" id="PTHR18968">
    <property type="entry name" value="THIAMINE PYROPHOSPHATE ENZYMES"/>
    <property type="match status" value="1"/>
</dbReference>
<dbReference type="InterPro" id="IPR029035">
    <property type="entry name" value="DHS-like_NAD/FAD-binding_dom"/>
</dbReference>
<evidence type="ECO:0000259" key="7">
    <source>
        <dbReference type="Pfam" id="PF02776"/>
    </source>
</evidence>
<organism evidence="8 9">
    <name type="scientific">Novosphingobium ovatum</name>
    <dbReference type="NCBI Taxonomy" id="1908523"/>
    <lineage>
        <taxon>Bacteria</taxon>
        <taxon>Pseudomonadati</taxon>
        <taxon>Pseudomonadota</taxon>
        <taxon>Alphaproteobacteria</taxon>
        <taxon>Sphingomonadales</taxon>
        <taxon>Sphingomonadaceae</taxon>
        <taxon>Novosphingobium</taxon>
    </lineage>
</organism>
<evidence type="ECO:0000256" key="4">
    <source>
        <dbReference type="RuleBase" id="RU362132"/>
    </source>
</evidence>
<dbReference type="InterPro" id="IPR029061">
    <property type="entry name" value="THDP-binding"/>
</dbReference>
<comment type="caution">
    <text evidence="8">The sequence shown here is derived from an EMBL/GenBank/DDBJ whole genome shotgun (WGS) entry which is preliminary data.</text>
</comment>
<dbReference type="Pfam" id="PF02775">
    <property type="entry name" value="TPP_enzyme_C"/>
    <property type="match status" value="1"/>
</dbReference>
<gene>
    <name evidence="8" type="ORF">GTZ99_11085</name>
</gene>
<name>A0ABW9XEZ7_9SPHN</name>
<proteinExistence type="inferred from homology"/>
<sequence>MSRGLDVVLSACAAAGIDTLFGIPDPQFFALFQAAGAQGWTVVAPHHEAAGGFMAEGAARISGRPALCVGTMGPGVANLLPAMAHALAEHVPVLFLGGARDGSDETAQTGRFQQFGQMAAARPCVKWAGRATSGADLGAVLTQALAAMRQGTPGPVYVEITGAAWDQPAVWEPPVTEAQMPDIQAVVDMVAQAQCPVILSGHGVQTARMGAAVADLACHLGAPIILTPGGAAVAEAGQSRAFPYGFSAVTREVIAAADLVIALGTALGDTLHFGTGRHWAAGHTARRWVQVEADAATIGRHRRIDAALVADLRVAVPALRQGLTGRGDHPGLAGWIAARNSYHLQQKEAALAASSSPLHPARLVRAVADAMPPNAIHVRDGGALALYDLALRGSLPGDVLWSQNMGHLGTGLPMAVGAVLATGGRRVASVLTGDSALMFHLAELEVAARLRLPIVCVVGVDHQWGLEVGMAQRLNVDPALPALYWGAGMRFDRLAQAMGCSGLYVDQADMLENVLEQAFAIAQTGGPVVVHAALDAAAHARDIPALGEFASWFTPPSP</sequence>
<evidence type="ECO:0000259" key="6">
    <source>
        <dbReference type="Pfam" id="PF02775"/>
    </source>
</evidence>
<dbReference type="Proteomes" id="UP000753724">
    <property type="component" value="Unassembled WGS sequence"/>
</dbReference>
<dbReference type="Pfam" id="PF00205">
    <property type="entry name" value="TPP_enzyme_M"/>
    <property type="match status" value="1"/>
</dbReference>
<accession>A0ABW9XEZ7</accession>
<dbReference type="InterPro" id="IPR012001">
    <property type="entry name" value="Thiamin_PyroP_enz_TPP-bd_dom"/>
</dbReference>
<dbReference type="EMBL" id="JAAAPO010000004">
    <property type="protein sequence ID" value="NBC37101.1"/>
    <property type="molecule type" value="Genomic_DNA"/>
</dbReference>
<dbReference type="InterPro" id="IPR011766">
    <property type="entry name" value="TPP_enzyme_TPP-bd"/>
</dbReference>
<evidence type="ECO:0000313" key="9">
    <source>
        <dbReference type="Proteomes" id="UP000753724"/>
    </source>
</evidence>
<dbReference type="Gene3D" id="3.40.50.970">
    <property type="match status" value="2"/>
</dbReference>
<dbReference type="Pfam" id="PF02776">
    <property type="entry name" value="TPP_enzyme_N"/>
    <property type="match status" value="1"/>
</dbReference>
<dbReference type="CDD" id="cd07035">
    <property type="entry name" value="TPP_PYR_POX_like"/>
    <property type="match status" value="1"/>
</dbReference>
<evidence type="ECO:0000259" key="5">
    <source>
        <dbReference type="Pfam" id="PF00205"/>
    </source>
</evidence>
<comment type="cofactor">
    <cofactor evidence="1">
        <name>thiamine diphosphate</name>
        <dbReference type="ChEBI" id="CHEBI:58937"/>
    </cofactor>
</comment>
<dbReference type="InterPro" id="IPR045229">
    <property type="entry name" value="TPP_enz"/>
</dbReference>
<feature type="domain" description="Thiamine pyrophosphate enzyme TPP-binding" evidence="6">
    <location>
        <begin position="396"/>
        <end position="531"/>
    </location>
</feature>
<evidence type="ECO:0000256" key="3">
    <source>
        <dbReference type="ARBA" id="ARBA00023052"/>
    </source>
</evidence>
<dbReference type="SUPFAM" id="SSF52518">
    <property type="entry name" value="Thiamin diphosphate-binding fold (THDP-binding)"/>
    <property type="match status" value="2"/>
</dbReference>
<comment type="similarity">
    <text evidence="2 4">Belongs to the TPP enzyme family.</text>
</comment>
<feature type="domain" description="Thiamine pyrophosphate enzyme central" evidence="5">
    <location>
        <begin position="183"/>
        <end position="319"/>
    </location>
</feature>
<dbReference type="Gene3D" id="3.40.50.1220">
    <property type="entry name" value="TPP-binding domain"/>
    <property type="match status" value="1"/>
</dbReference>
<evidence type="ECO:0000256" key="1">
    <source>
        <dbReference type="ARBA" id="ARBA00001964"/>
    </source>
</evidence>
<protein>
    <submittedName>
        <fullName evidence="8">Thiamine pyrophosphate-binding protein</fullName>
    </submittedName>
</protein>
<feature type="domain" description="Thiamine pyrophosphate enzyme N-terminal TPP-binding" evidence="7">
    <location>
        <begin position="4"/>
        <end position="117"/>
    </location>
</feature>
<dbReference type="RefSeq" id="WP_161718856.1">
    <property type="nucleotide sequence ID" value="NZ_JAAAPO010000004.1"/>
</dbReference>
<dbReference type="PANTHER" id="PTHR18968:SF166">
    <property type="entry name" value="2-HYDROXYACYL-COA LYASE 2"/>
    <property type="match status" value="1"/>
</dbReference>
<reference evidence="9" key="1">
    <citation type="submission" date="2020-01" db="EMBL/GenBank/DDBJ databases">
        <title>Sphingomonas sp. strain CSW-10.</title>
        <authorList>
            <person name="Chen W.-M."/>
        </authorList>
    </citation>
    <scope>NUCLEOTIDE SEQUENCE [LARGE SCALE GENOMIC DNA]</scope>
    <source>
        <strain evidence="9">FSY-8</strain>
    </source>
</reference>
<evidence type="ECO:0000313" key="8">
    <source>
        <dbReference type="EMBL" id="NBC37101.1"/>
    </source>
</evidence>
<evidence type="ECO:0000256" key="2">
    <source>
        <dbReference type="ARBA" id="ARBA00007812"/>
    </source>
</evidence>
<dbReference type="InterPro" id="IPR012000">
    <property type="entry name" value="Thiamin_PyroP_enz_cen_dom"/>
</dbReference>
<keyword evidence="9" id="KW-1185">Reference proteome</keyword>
<keyword evidence="3 4" id="KW-0786">Thiamine pyrophosphate</keyword>